<protein>
    <recommendedName>
        <fullName evidence="5">Nucleotide-diphospho-sugar transferase domain-containing protein</fullName>
    </recommendedName>
</protein>
<reference evidence="3 4" key="1">
    <citation type="journal article" date="2013" name="Genome Announc.">
        <title>Complete genome sequence of Simiduia agarivorans SA1(T), a marine bacterium able to degrade a variety of polysaccharides.</title>
        <authorList>
            <person name="Lin S.Y."/>
            <person name="Shieh W.Y."/>
            <person name="Chen J.S."/>
            <person name="Tang S.L."/>
        </authorList>
    </citation>
    <scope>NUCLEOTIDE SEQUENCE [LARGE SCALE GENOMIC DNA]</scope>
    <source>
        <strain evidence="4">DSM 21679 / JCM 13881 / BCRC 17597 / SA1</strain>
    </source>
</reference>
<keyword evidence="1" id="KW-0328">Glycosyltransferase</keyword>
<evidence type="ECO:0000256" key="1">
    <source>
        <dbReference type="ARBA" id="ARBA00022676"/>
    </source>
</evidence>
<dbReference type="EMBL" id="CP003746">
    <property type="protein sequence ID" value="AFU99799.1"/>
    <property type="molecule type" value="Genomic_DNA"/>
</dbReference>
<dbReference type="GO" id="GO:0016757">
    <property type="term" value="F:glycosyltransferase activity"/>
    <property type="evidence" value="ECO:0007669"/>
    <property type="project" value="UniProtKB-KW"/>
</dbReference>
<dbReference type="PANTHER" id="PTHR31306:SF4">
    <property type="entry name" value="ALPHA-1,2-GALACTOSYLTRANSFERASE"/>
    <property type="match status" value="1"/>
</dbReference>
<dbReference type="GO" id="GO:0016020">
    <property type="term" value="C:membrane"/>
    <property type="evidence" value="ECO:0007669"/>
    <property type="project" value="InterPro"/>
</dbReference>
<dbReference type="HOGENOM" id="CLU_097808_0_0_6"/>
<evidence type="ECO:0000313" key="3">
    <source>
        <dbReference type="EMBL" id="AFU99799.1"/>
    </source>
</evidence>
<proteinExistence type="predicted"/>
<dbReference type="InterPro" id="IPR008630">
    <property type="entry name" value="Glyco_trans_34"/>
</dbReference>
<dbReference type="InterPro" id="IPR029044">
    <property type="entry name" value="Nucleotide-diphossugar_trans"/>
</dbReference>
<name>K4KKW9_SIMAS</name>
<dbReference type="KEGG" id="saga:M5M_13275"/>
<dbReference type="AlphaFoldDB" id="K4KKW9"/>
<dbReference type="eggNOG" id="COG1442">
    <property type="taxonomic scope" value="Bacteria"/>
</dbReference>
<organism evidence="3 4">
    <name type="scientific">Simiduia agarivorans (strain DSM 21679 / JCM 13881 / BCRC 17597 / SA1)</name>
    <dbReference type="NCBI Taxonomy" id="1117647"/>
    <lineage>
        <taxon>Bacteria</taxon>
        <taxon>Pseudomonadati</taxon>
        <taxon>Pseudomonadota</taxon>
        <taxon>Gammaproteobacteria</taxon>
        <taxon>Cellvibrionales</taxon>
        <taxon>Cellvibrionaceae</taxon>
        <taxon>Simiduia</taxon>
    </lineage>
</organism>
<sequence length="265" mass="30315">MRGLVLSFVAGGYHWRYARELESQRVYAARMGYDFRLAVLPVLHRLGPELVWFKIHLIRAALQRGYDWVLFVDADARIQSECPPVEPSLHKDKSIYLTRGYSGRFNSGVMLFRRTNASFEFLITLLRHRTDVVPAEDDVGWGENGHVIHFAKANPSVQALDERWNNNGRPLAADYIRHFSAGPMRACHKAGVIPMVKAQLTAIINRLLVRLAPQTDPFAQALLFERWAQACFQSPSQNANDRVPVYQIEKKERLIAQKHAEILAR</sequence>
<keyword evidence="2" id="KW-0808">Transferase</keyword>
<evidence type="ECO:0000313" key="4">
    <source>
        <dbReference type="Proteomes" id="UP000000466"/>
    </source>
</evidence>
<evidence type="ECO:0008006" key="5">
    <source>
        <dbReference type="Google" id="ProtNLM"/>
    </source>
</evidence>
<dbReference type="SUPFAM" id="SSF53448">
    <property type="entry name" value="Nucleotide-diphospho-sugar transferases"/>
    <property type="match status" value="1"/>
</dbReference>
<dbReference type="Proteomes" id="UP000000466">
    <property type="component" value="Chromosome"/>
</dbReference>
<dbReference type="OrthoDB" id="1494230at2"/>
<dbReference type="RefSeq" id="WP_015047962.1">
    <property type="nucleotide sequence ID" value="NC_018868.3"/>
</dbReference>
<dbReference type="PANTHER" id="PTHR31306">
    <property type="entry name" value="ALPHA-1,6-MANNOSYLTRANSFERASE MNN11-RELATED"/>
    <property type="match status" value="1"/>
</dbReference>
<keyword evidence="4" id="KW-1185">Reference proteome</keyword>
<evidence type="ECO:0000256" key="2">
    <source>
        <dbReference type="ARBA" id="ARBA00022679"/>
    </source>
</evidence>
<dbReference type="STRING" id="1117647.M5M_13275"/>
<gene>
    <name evidence="3" type="ordered locus">M5M_13275</name>
</gene>
<accession>K4KKW9</accession>
<dbReference type="Gene3D" id="3.90.550.10">
    <property type="entry name" value="Spore Coat Polysaccharide Biosynthesis Protein SpsA, Chain A"/>
    <property type="match status" value="1"/>
</dbReference>
<dbReference type="GO" id="GO:0006487">
    <property type="term" value="P:protein N-linked glycosylation"/>
    <property type="evidence" value="ECO:0007669"/>
    <property type="project" value="TreeGrafter"/>
</dbReference>